<gene>
    <name evidence="1" type="ORF">MANES_04G089050v8</name>
</gene>
<comment type="caution">
    <text evidence="1">The sequence shown here is derived from an EMBL/GenBank/DDBJ whole genome shotgun (WGS) entry which is preliminary data.</text>
</comment>
<protein>
    <submittedName>
        <fullName evidence="1">Uncharacterized protein</fullName>
    </submittedName>
</protein>
<accession>A0ACB7HUM0</accession>
<reference evidence="2" key="1">
    <citation type="journal article" date="2016" name="Nat. Biotechnol.">
        <title>Sequencing wild and cultivated cassava and related species reveals extensive interspecific hybridization and genetic diversity.</title>
        <authorList>
            <person name="Bredeson J.V."/>
            <person name="Lyons J.B."/>
            <person name="Prochnik S.E."/>
            <person name="Wu G.A."/>
            <person name="Ha C.M."/>
            <person name="Edsinger-Gonzales E."/>
            <person name="Grimwood J."/>
            <person name="Schmutz J."/>
            <person name="Rabbi I.Y."/>
            <person name="Egesi C."/>
            <person name="Nauluvula P."/>
            <person name="Lebot V."/>
            <person name="Ndunguru J."/>
            <person name="Mkamilo G."/>
            <person name="Bart R.S."/>
            <person name="Setter T.L."/>
            <person name="Gleadow R.M."/>
            <person name="Kulakow P."/>
            <person name="Ferguson M.E."/>
            <person name="Rounsley S."/>
            <person name="Rokhsar D.S."/>
        </authorList>
    </citation>
    <scope>NUCLEOTIDE SEQUENCE [LARGE SCALE GENOMIC DNA]</scope>
    <source>
        <strain evidence="2">cv. AM560-2</strain>
    </source>
</reference>
<sequence length="61" mass="6732">MQILWLLFVVCLQILQLGDSPKMGFLFKDGGVLCGGDAIEACLKPFFRFSKTGLGGFDLIY</sequence>
<dbReference type="Proteomes" id="UP000091857">
    <property type="component" value="Chromosome 4"/>
</dbReference>
<name>A0ACB7HUM0_MANES</name>
<organism evidence="1 2">
    <name type="scientific">Manihot esculenta</name>
    <name type="common">Cassava</name>
    <name type="synonym">Jatropha manihot</name>
    <dbReference type="NCBI Taxonomy" id="3983"/>
    <lineage>
        <taxon>Eukaryota</taxon>
        <taxon>Viridiplantae</taxon>
        <taxon>Streptophyta</taxon>
        <taxon>Embryophyta</taxon>
        <taxon>Tracheophyta</taxon>
        <taxon>Spermatophyta</taxon>
        <taxon>Magnoliopsida</taxon>
        <taxon>eudicotyledons</taxon>
        <taxon>Gunneridae</taxon>
        <taxon>Pentapetalae</taxon>
        <taxon>rosids</taxon>
        <taxon>fabids</taxon>
        <taxon>Malpighiales</taxon>
        <taxon>Euphorbiaceae</taxon>
        <taxon>Crotonoideae</taxon>
        <taxon>Manihoteae</taxon>
        <taxon>Manihot</taxon>
    </lineage>
</organism>
<evidence type="ECO:0000313" key="2">
    <source>
        <dbReference type="Proteomes" id="UP000091857"/>
    </source>
</evidence>
<proteinExistence type="predicted"/>
<dbReference type="EMBL" id="CM004390">
    <property type="protein sequence ID" value="KAG8655995.1"/>
    <property type="molecule type" value="Genomic_DNA"/>
</dbReference>
<keyword evidence="2" id="KW-1185">Reference proteome</keyword>
<evidence type="ECO:0000313" key="1">
    <source>
        <dbReference type="EMBL" id="KAG8655995.1"/>
    </source>
</evidence>